<dbReference type="SMART" id="SM00855">
    <property type="entry name" value="PGAM"/>
    <property type="match status" value="1"/>
</dbReference>
<dbReference type="Pfam" id="PF00300">
    <property type="entry name" value="His_Phos_1"/>
    <property type="match status" value="1"/>
</dbReference>
<feature type="active site" description="Proton donor/acceptor" evidence="1">
    <location>
        <position position="92"/>
    </location>
</feature>
<dbReference type="GO" id="GO:0005737">
    <property type="term" value="C:cytoplasm"/>
    <property type="evidence" value="ECO:0007669"/>
    <property type="project" value="TreeGrafter"/>
</dbReference>
<keyword evidence="4" id="KW-1185">Reference proteome</keyword>
<feature type="binding site" evidence="2">
    <location>
        <position position="66"/>
    </location>
    <ligand>
        <name>substrate</name>
    </ligand>
</feature>
<dbReference type="Proteomes" id="UP000482155">
    <property type="component" value="Unassembled WGS sequence"/>
</dbReference>
<reference evidence="3 4" key="1">
    <citation type="submission" date="2020-02" db="EMBL/GenBank/DDBJ databases">
        <authorList>
            <person name="Kim M.K."/>
        </authorList>
    </citation>
    <scope>NUCLEOTIDE SEQUENCE [LARGE SCALE GENOMIC DNA]</scope>
    <source>
        <strain evidence="3 4">17J57-3</strain>
    </source>
</reference>
<dbReference type="RefSeq" id="WP_163960309.1">
    <property type="nucleotide sequence ID" value="NZ_JAAIVB010000008.1"/>
</dbReference>
<evidence type="ECO:0000313" key="3">
    <source>
        <dbReference type="EMBL" id="NEX59820.1"/>
    </source>
</evidence>
<accession>A0A6B3SGR5</accession>
<organism evidence="3 4">
    <name type="scientific">Noviherbaspirillum galbum</name>
    <dbReference type="NCBI Taxonomy" id="2709383"/>
    <lineage>
        <taxon>Bacteria</taxon>
        <taxon>Pseudomonadati</taxon>
        <taxon>Pseudomonadota</taxon>
        <taxon>Betaproteobacteria</taxon>
        <taxon>Burkholderiales</taxon>
        <taxon>Oxalobacteraceae</taxon>
        <taxon>Noviherbaspirillum</taxon>
    </lineage>
</organism>
<gene>
    <name evidence="3" type="ORF">G3574_01890</name>
</gene>
<dbReference type="InterPro" id="IPR013078">
    <property type="entry name" value="His_Pase_superF_clade-1"/>
</dbReference>
<dbReference type="Gene3D" id="3.40.50.1240">
    <property type="entry name" value="Phosphoglycerate mutase-like"/>
    <property type="match status" value="1"/>
</dbReference>
<feature type="active site" description="Tele-phosphohistidine intermediate" evidence="1">
    <location>
        <position position="14"/>
    </location>
</feature>
<comment type="caution">
    <text evidence="3">The sequence shown here is derived from an EMBL/GenBank/DDBJ whole genome shotgun (WGS) entry which is preliminary data.</text>
</comment>
<evidence type="ECO:0000256" key="1">
    <source>
        <dbReference type="PIRSR" id="PIRSR613078-1"/>
    </source>
</evidence>
<evidence type="ECO:0000256" key="2">
    <source>
        <dbReference type="PIRSR" id="PIRSR613078-2"/>
    </source>
</evidence>
<dbReference type="GO" id="GO:0016791">
    <property type="term" value="F:phosphatase activity"/>
    <property type="evidence" value="ECO:0007669"/>
    <property type="project" value="TreeGrafter"/>
</dbReference>
<dbReference type="AlphaFoldDB" id="A0A6B3SGR5"/>
<protein>
    <submittedName>
        <fullName evidence="3">Histidine phosphatase family protein</fullName>
    </submittedName>
</protein>
<dbReference type="PIRSF" id="PIRSF000709">
    <property type="entry name" value="6PFK_2-Ptase"/>
    <property type="match status" value="1"/>
</dbReference>
<sequence length="241" mass="26844">MTAHQRRRIYLMRHGNVTYFDQQGKPFLPEQVPLNELGREQATAAGQIFAAEGIRFDKVIVSGLPRTVETATRVLMATGQDIPLEVQEDLVELRGGKLSAIPDEDLREAFVGAFDGVVPEQKQFLGGESIGQLMDRVHPAIDRLRADKSWDTVLLVLHGGVNRAILSYALTNQRIYLGNLAQTAGCINAIDVGEQQADWVVRVMNFSAISTLQGESRHTTMEVLLEQYMKSRGLRKGEKEK</sequence>
<evidence type="ECO:0000313" key="4">
    <source>
        <dbReference type="Proteomes" id="UP000482155"/>
    </source>
</evidence>
<name>A0A6B3SGR5_9BURK</name>
<dbReference type="PANTHER" id="PTHR48100">
    <property type="entry name" value="BROAD-SPECIFICITY PHOSPHATASE YOR283W-RELATED"/>
    <property type="match status" value="1"/>
</dbReference>
<dbReference type="PANTHER" id="PTHR48100:SF1">
    <property type="entry name" value="HISTIDINE PHOSPHATASE FAMILY PROTEIN-RELATED"/>
    <property type="match status" value="1"/>
</dbReference>
<dbReference type="InterPro" id="IPR050275">
    <property type="entry name" value="PGM_Phosphatase"/>
</dbReference>
<proteinExistence type="predicted"/>
<dbReference type="InterPro" id="IPR029033">
    <property type="entry name" value="His_PPase_superfam"/>
</dbReference>
<dbReference type="EMBL" id="JAAIVB010000008">
    <property type="protein sequence ID" value="NEX59820.1"/>
    <property type="molecule type" value="Genomic_DNA"/>
</dbReference>
<dbReference type="CDD" id="cd07067">
    <property type="entry name" value="HP_PGM_like"/>
    <property type="match status" value="1"/>
</dbReference>
<dbReference type="SUPFAM" id="SSF53254">
    <property type="entry name" value="Phosphoglycerate mutase-like"/>
    <property type="match status" value="1"/>
</dbReference>